<gene>
    <name evidence="3" type="ORF">PX52LOC_07924</name>
</gene>
<dbReference type="SUPFAM" id="SSF50998">
    <property type="entry name" value="Quinoprotein alcohol dehydrogenase-like"/>
    <property type="match status" value="1"/>
</dbReference>
<sequence length="860" mass="92977">MGFAFAAVLLAATGLSIAFGLSAQRAGREADERREDADHSAQLARDAGQAAGRERDAARAAHADLRRSLYASSMSLAQAAWDNDNLPRLIELLEEQRPKTGEEDLRNFEWRYWDRLAHAARRTWTFHAHVGTVGAALSGDASRVGYWGYEDNGDQKAFRVRVKDTATGRELFDVSIPRNGAPGFVQDGRLALSRDGRRLLFSYRSREVASHACQVLVYDVDGGRMLFNREGIFEQKTALSSDGSLVAVLSHPKKFSFQNPNSGWDKLNVWDVSNPDRPAVVIENDAAGSELANAPSFSANGTRIAAIARTSRAGVVSSTIRVWNATTGQSEVNNPMVGEEVVGIAFTPDTQRLATVGMKSPGSGSKDTPPTYLTIWRLTADGRFTAQHSTPISHVVSSVPAIRFAFTADGRRLALTNGFQPALVLDVENGVNLRAVKSTTGIVAAAFTADGARLLTTRNVTGNQPASVVDGTIQEWDAAPPAAARRRDLWSLVWNPARTRQASFDQARSVDFETGQLVGNSTVYVKDAAGKEVVAFRKHTVPVRDLTFSPDGRWAFSVSDEEAILWRPETGEVGWKCKATGSTRFVNGQEGGEFSPDGRWIALRNADDTRVVTAGDLKEKFRTGPVVHARFSPDGRRAVTFHRGPLGADDKAIAGEVKVWDVEAGKLVETTPWPEGVAWPTVFTADGRSFAVAGRTAIVLFDTATGVKRVALRPEADLGRVVFSPDGTRLVMVRRDGFTRFGDGTGAAPIAVWDTATGVPVCHLKGHASPIRDMVFSPDGRRIATLGSPRTTRFGEPRVWDAATGRELLTLPEPVGAATGGRLAFSPDGARLEFHPSKSFASDGSVTIWDATPRPEPKAP</sequence>
<dbReference type="InterPro" id="IPR011042">
    <property type="entry name" value="6-blade_b-propeller_TolB-like"/>
</dbReference>
<dbReference type="InterPro" id="IPR001680">
    <property type="entry name" value="WD40_rpt"/>
</dbReference>
<dbReference type="InterPro" id="IPR011047">
    <property type="entry name" value="Quinoprotein_ADH-like_sf"/>
</dbReference>
<evidence type="ECO:0000313" key="4">
    <source>
        <dbReference type="Proteomes" id="UP000324974"/>
    </source>
</evidence>
<protein>
    <submittedName>
        <fullName evidence="3">WD40 repeat domain-containing protein</fullName>
    </submittedName>
</protein>
<keyword evidence="2" id="KW-0732">Signal</keyword>
<dbReference type="InterPro" id="IPR015943">
    <property type="entry name" value="WD40/YVTN_repeat-like_dom_sf"/>
</dbReference>
<keyword evidence="4" id="KW-1185">Reference proteome</keyword>
<feature type="chain" id="PRO_5022926164" evidence="2">
    <location>
        <begin position="19"/>
        <end position="860"/>
    </location>
</feature>
<feature type="signal peptide" evidence="2">
    <location>
        <begin position="1"/>
        <end position="18"/>
    </location>
</feature>
<dbReference type="PANTHER" id="PTHR19879">
    <property type="entry name" value="TRANSCRIPTION INITIATION FACTOR TFIID"/>
    <property type="match status" value="1"/>
</dbReference>
<dbReference type="Proteomes" id="UP000324974">
    <property type="component" value="Chromosome"/>
</dbReference>
<accession>A0A5C1AQB1</accession>
<dbReference type="Pfam" id="PF00400">
    <property type="entry name" value="WD40"/>
    <property type="match status" value="2"/>
</dbReference>
<evidence type="ECO:0000256" key="2">
    <source>
        <dbReference type="SAM" id="SignalP"/>
    </source>
</evidence>
<reference evidence="4" key="1">
    <citation type="submission" date="2019-08" db="EMBL/GenBank/DDBJ databases">
        <title>Limnoglobus roseus gen. nov., sp. nov., a novel freshwater planctomycete with a giant genome from the family Gemmataceae.</title>
        <authorList>
            <person name="Kulichevskaya I.S."/>
            <person name="Naumoff D.G."/>
            <person name="Miroshnikov K."/>
            <person name="Ivanova A."/>
            <person name="Philippov D.A."/>
            <person name="Hakobyan A."/>
            <person name="Rijpstra I.C."/>
            <person name="Sinninghe Damste J.S."/>
            <person name="Liesack W."/>
            <person name="Dedysh S.N."/>
        </authorList>
    </citation>
    <scope>NUCLEOTIDE SEQUENCE [LARGE SCALE GENOMIC DNA]</scope>
    <source>
        <strain evidence="4">PX52</strain>
    </source>
</reference>
<proteinExistence type="predicted"/>
<dbReference type="EMBL" id="CP042425">
    <property type="protein sequence ID" value="QEL20805.1"/>
    <property type="molecule type" value="Genomic_DNA"/>
</dbReference>
<evidence type="ECO:0000256" key="1">
    <source>
        <dbReference type="SAM" id="MobiDB-lite"/>
    </source>
</evidence>
<dbReference type="SMART" id="SM00320">
    <property type="entry name" value="WD40"/>
    <property type="match status" value="4"/>
</dbReference>
<dbReference type="Gene3D" id="2.120.10.30">
    <property type="entry name" value="TolB, C-terminal domain"/>
    <property type="match status" value="1"/>
</dbReference>
<feature type="region of interest" description="Disordered" evidence="1">
    <location>
        <begin position="30"/>
        <end position="56"/>
    </location>
</feature>
<dbReference type="InterPro" id="IPR011044">
    <property type="entry name" value="Quino_amine_DH_bsu"/>
</dbReference>
<feature type="compositionally biased region" description="Basic and acidic residues" evidence="1">
    <location>
        <begin position="30"/>
        <end position="39"/>
    </location>
</feature>
<dbReference type="PANTHER" id="PTHR19879:SF9">
    <property type="entry name" value="TRANSCRIPTION INITIATION FACTOR TFIID SUBUNIT 5"/>
    <property type="match status" value="1"/>
</dbReference>
<organism evidence="3 4">
    <name type="scientific">Limnoglobus roseus</name>
    <dbReference type="NCBI Taxonomy" id="2598579"/>
    <lineage>
        <taxon>Bacteria</taxon>
        <taxon>Pseudomonadati</taxon>
        <taxon>Planctomycetota</taxon>
        <taxon>Planctomycetia</taxon>
        <taxon>Gemmatales</taxon>
        <taxon>Gemmataceae</taxon>
        <taxon>Limnoglobus</taxon>
    </lineage>
</organism>
<dbReference type="KEGG" id="lrs:PX52LOC_07924"/>
<evidence type="ECO:0000313" key="3">
    <source>
        <dbReference type="EMBL" id="QEL20805.1"/>
    </source>
</evidence>
<dbReference type="AlphaFoldDB" id="A0A5C1AQB1"/>
<name>A0A5C1AQB1_9BACT</name>
<dbReference type="Gene3D" id="2.130.10.10">
    <property type="entry name" value="YVTN repeat-like/Quinoprotein amine dehydrogenase"/>
    <property type="match status" value="3"/>
</dbReference>
<dbReference type="SUPFAM" id="SSF50969">
    <property type="entry name" value="YVTN repeat-like/Quinoprotein amine dehydrogenase"/>
    <property type="match status" value="1"/>
</dbReference>